<proteinExistence type="predicted"/>
<name>A0A382XKP9_9ZZZZ</name>
<feature type="non-terminal residue" evidence="2">
    <location>
        <position position="269"/>
    </location>
</feature>
<dbReference type="GO" id="GO:0016020">
    <property type="term" value="C:membrane"/>
    <property type="evidence" value="ECO:0007669"/>
    <property type="project" value="InterPro"/>
</dbReference>
<dbReference type="InterPro" id="IPR041690">
    <property type="entry name" value="Cadherin_5"/>
</dbReference>
<evidence type="ECO:0000313" key="2">
    <source>
        <dbReference type="EMBL" id="SVD71716.1"/>
    </source>
</evidence>
<sequence>LASDGALESNAGSVSITIVAVNDVPVVSNLTSSVLEDSSVVVLLLGTDIDGDALTYAVSSTASNGAVLISGDTAIYTPSTNYNGSDSFTYLASDGALESNAGSVSITIAAVNDAPVVSDITSQSVDEDNVFTYTVEALDIDGDDLLYFADADANSLVTIADNLLTVIPDADFNGDIVVTVTVSDGQYSDSDEFTLTVNAVNDAPVVSDPIEDFQLLEDSEAATIDLGTVFTDVDNVGLVYSSSLSSDGIITAEIDGSMLTLTTLPDQNG</sequence>
<dbReference type="NCBIfam" id="NF012211">
    <property type="entry name" value="tand_rpt_95"/>
    <property type="match status" value="2"/>
</dbReference>
<reference evidence="2" key="1">
    <citation type="submission" date="2018-05" db="EMBL/GenBank/DDBJ databases">
        <authorList>
            <person name="Lanie J.A."/>
            <person name="Ng W.-L."/>
            <person name="Kazmierczak K.M."/>
            <person name="Andrzejewski T.M."/>
            <person name="Davidsen T.M."/>
            <person name="Wayne K.J."/>
            <person name="Tettelin H."/>
            <person name="Glass J.I."/>
            <person name="Rusch D."/>
            <person name="Podicherti R."/>
            <person name="Tsui H.-C.T."/>
            <person name="Winkler M.E."/>
        </authorList>
    </citation>
    <scope>NUCLEOTIDE SEQUENCE</scope>
</reference>
<dbReference type="InterPro" id="IPR013783">
    <property type="entry name" value="Ig-like_fold"/>
</dbReference>
<feature type="non-terminal residue" evidence="2">
    <location>
        <position position="1"/>
    </location>
</feature>
<feature type="domain" description="Cadherin-like" evidence="1">
    <location>
        <begin position="111"/>
        <end position="198"/>
    </location>
</feature>
<dbReference type="EMBL" id="UINC01168607">
    <property type="protein sequence ID" value="SVD71716.1"/>
    <property type="molecule type" value="Genomic_DNA"/>
</dbReference>
<dbReference type="AlphaFoldDB" id="A0A382XKP9"/>
<dbReference type="Gene3D" id="2.60.40.3440">
    <property type="match status" value="1"/>
</dbReference>
<dbReference type="InterPro" id="IPR010221">
    <property type="entry name" value="VCBS_dom"/>
</dbReference>
<dbReference type="GO" id="GO:0005509">
    <property type="term" value="F:calcium ion binding"/>
    <property type="evidence" value="ECO:0007669"/>
    <property type="project" value="InterPro"/>
</dbReference>
<dbReference type="Pfam" id="PF17963">
    <property type="entry name" value="Big_9"/>
    <property type="match status" value="1"/>
</dbReference>
<dbReference type="NCBIfam" id="TIGR01965">
    <property type="entry name" value="VCBS_repeat"/>
    <property type="match status" value="1"/>
</dbReference>
<dbReference type="Pfam" id="PF17892">
    <property type="entry name" value="Cadherin_5"/>
    <property type="match status" value="1"/>
</dbReference>
<accession>A0A382XKP9</accession>
<dbReference type="SUPFAM" id="SSF49313">
    <property type="entry name" value="Cadherin-like"/>
    <property type="match status" value="1"/>
</dbReference>
<dbReference type="InterPro" id="IPR015919">
    <property type="entry name" value="Cadherin-like_sf"/>
</dbReference>
<evidence type="ECO:0000259" key="1">
    <source>
        <dbReference type="Pfam" id="PF17892"/>
    </source>
</evidence>
<gene>
    <name evidence="2" type="ORF">METZ01_LOCUS424570</name>
</gene>
<organism evidence="2">
    <name type="scientific">marine metagenome</name>
    <dbReference type="NCBI Taxonomy" id="408172"/>
    <lineage>
        <taxon>unclassified sequences</taxon>
        <taxon>metagenomes</taxon>
        <taxon>ecological metagenomes</taxon>
    </lineage>
</organism>
<dbReference type="Gene3D" id="2.60.40.10">
    <property type="entry name" value="Immunoglobulins"/>
    <property type="match status" value="1"/>
</dbReference>
<protein>
    <recommendedName>
        <fullName evidence="1">Cadherin-like domain-containing protein</fullName>
    </recommendedName>
</protein>